<evidence type="ECO:0000313" key="1">
    <source>
        <dbReference type="EMBL" id="EEB19982.1"/>
    </source>
</evidence>
<dbReference type="SUPFAM" id="SSF55811">
    <property type="entry name" value="Nudix"/>
    <property type="match status" value="1"/>
</dbReference>
<evidence type="ECO:0000313" key="2">
    <source>
        <dbReference type="EnsemblMetazoa" id="PHUM598920-PA"/>
    </source>
</evidence>
<name>E0W2X6_PEDHC</name>
<dbReference type="InterPro" id="IPR039989">
    <property type="entry name" value="NUDT9"/>
</dbReference>
<dbReference type="CDD" id="cd03670">
    <property type="entry name" value="NUDIX_ADPRase_Nudt9"/>
    <property type="match status" value="1"/>
</dbReference>
<sequence>MSLKKVIEKLPVHVKCKNSIYPKSKNIVRFPVPDDKVLWNIEWPQYSPVVYTSSNLTNQPWADPPLETHNFNPKWNCLDGKVNRKSHFCEYAIVDGLPINPIGRTGIKGRGVLGRWGPNHAADPIITRWKRNSQGVIECDVKTQKPILQFVAIERRDCHEWAIPGGMVDPEIFKGYVDDPRNTDNSWIETVATNFHDDDGSHVSEFQLSAGDDALNVKWIDINFDLTLYASHKNFISQVARIRNSHW</sequence>
<dbReference type="Pfam" id="PF25969">
    <property type="entry name" value="NUDT9_N"/>
    <property type="match status" value="1"/>
</dbReference>
<dbReference type="STRING" id="121224.E0W2X6"/>
<protein>
    <recommendedName>
        <fullName evidence="4">ADP-ribose pyrophosphatase, mitochondrial</fullName>
    </recommendedName>
</protein>
<keyword evidence="3" id="KW-1185">Reference proteome</keyword>
<reference evidence="2" key="3">
    <citation type="submission" date="2021-02" db="UniProtKB">
        <authorList>
            <consortium name="EnsemblMetazoa"/>
        </authorList>
    </citation>
    <scope>IDENTIFICATION</scope>
    <source>
        <strain evidence="2">USDA</strain>
    </source>
</reference>
<dbReference type="eggNOG" id="KOG4195">
    <property type="taxonomic scope" value="Eukaryota"/>
</dbReference>
<dbReference type="PANTHER" id="PTHR13030">
    <property type="entry name" value="NUDIX HYDROLASE"/>
    <property type="match status" value="1"/>
</dbReference>
<dbReference type="Proteomes" id="UP000009046">
    <property type="component" value="Unassembled WGS sequence"/>
</dbReference>
<dbReference type="AlphaFoldDB" id="E0W2X6"/>
<dbReference type="InParanoid" id="E0W2X6"/>
<evidence type="ECO:0008006" key="4">
    <source>
        <dbReference type="Google" id="ProtNLM"/>
    </source>
</evidence>
<dbReference type="GO" id="GO:0047631">
    <property type="term" value="F:ADP-ribose diphosphatase activity"/>
    <property type="evidence" value="ECO:0007669"/>
    <property type="project" value="InterPro"/>
</dbReference>
<dbReference type="VEuPathDB" id="VectorBase:PHUM598920"/>
<dbReference type="PANTHER" id="PTHR13030:SF8">
    <property type="entry name" value="ADP-RIBOSE PYROPHOSPHATASE, MITOCHONDRIAL"/>
    <property type="match status" value="1"/>
</dbReference>
<reference evidence="1" key="2">
    <citation type="submission" date="2007-04" db="EMBL/GenBank/DDBJ databases">
        <title>The genome of the human body louse.</title>
        <authorList>
            <consortium name="The Human Body Louse Genome Consortium"/>
            <person name="Kirkness E."/>
            <person name="Walenz B."/>
            <person name="Hass B."/>
            <person name="Bruggner R."/>
            <person name="Strausberg R."/>
        </authorList>
    </citation>
    <scope>NUCLEOTIDE SEQUENCE</scope>
    <source>
        <strain evidence="1">USDA</strain>
    </source>
</reference>
<dbReference type="Gene3D" id="3.90.79.10">
    <property type="entry name" value="Nucleoside Triphosphate Pyrophosphohydrolase"/>
    <property type="match status" value="2"/>
</dbReference>
<organism>
    <name type="scientific">Pediculus humanus subsp. corporis</name>
    <name type="common">Body louse</name>
    <dbReference type="NCBI Taxonomy" id="121224"/>
    <lineage>
        <taxon>Eukaryota</taxon>
        <taxon>Metazoa</taxon>
        <taxon>Ecdysozoa</taxon>
        <taxon>Arthropoda</taxon>
        <taxon>Hexapoda</taxon>
        <taxon>Insecta</taxon>
        <taxon>Pterygota</taxon>
        <taxon>Neoptera</taxon>
        <taxon>Paraneoptera</taxon>
        <taxon>Psocodea</taxon>
        <taxon>Troctomorpha</taxon>
        <taxon>Phthiraptera</taxon>
        <taxon>Anoplura</taxon>
        <taxon>Pediculidae</taxon>
        <taxon>Pediculus</taxon>
    </lineage>
</organism>
<gene>
    <name evidence="2" type="primary">8236913</name>
    <name evidence="1" type="ORF">Phum_PHUM598920</name>
</gene>
<dbReference type="OrthoDB" id="9972248at2759"/>
<dbReference type="EMBL" id="AAZO01007305">
    <property type="status" value="NOT_ANNOTATED_CDS"/>
    <property type="molecule type" value="Genomic_DNA"/>
</dbReference>
<dbReference type="GeneID" id="8236913"/>
<dbReference type="KEGG" id="phu:Phum_PHUM598920"/>
<dbReference type="RefSeq" id="XP_002432720.1">
    <property type="nucleotide sequence ID" value="XM_002432675.1"/>
</dbReference>
<accession>E0W2X6</accession>
<reference evidence="1" key="1">
    <citation type="submission" date="2007-04" db="EMBL/GenBank/DDBJ databases">
        <title>Annotation of Pediculus humanus corporis strain USDA.</title>
        <authorList>
            <person name="Kirkness E."/>
            <person name="Hannick L."/>
            <person name="Hass B."/>
            <person name="Bruggner R."/>
            <person name="Lawson D."/>
            <person name="Bidwell S."/>
            <person name="Joardar V."/>
            <person name="Caler E."/>
            <person name="Walenz B."/>
            <person name="Inman J."/>
            <person name="Schobel S."/>
            <person name="Galinsky K."/>
            <person name="Amedeo P."/>
            <person name="Strausberg R."/>
        </authorList>
    </citation>
    <scope>NUCLEOTIDE SEQUENCE</scope>
    <source>
        <strain evidence="1">USDA</strain>
    </source>
</reference>
<dbReference type="InterPro" id="IPR015797">
    <property type="entry name" value="NUDIX_hydrolase-like_dom_sf"/>
</dbReference>
<proteinExistence type="predicted"/>
<dbReference type="OMA" id="WREGMYS"/>
<evidence type="ECO:0000313" key="3">
    <source>
        <dbReference type="Proteomes" id="UP000009046"/>
    </source>
</evidence>
<dbReference type="EMBL" id="DS235881">
    <property type="protein sequence ID" value="EEB19982.1"/>
    <property type="molecule type" value="Genomic_DNA"/>
</dbReference>
<dbReference type="FunCoup" id="E0W2X6">
    <property type="interactions" value="1256"/>
</dbReference>
<dbReference type="CTD" id="8236913"/>
<dbReference type="HOGENOM" id="CLU_067226_0_0_1"/>
<dbReference type="EnsemblMetazoa" id="PHUM598920-RA">
    <property type="protein sequence ID" value="PHUM598920-PA"/>
    <property type="gene ID" value="PHUM598920"/>
</dbReference>